<feature type="compositionally biased region" description="Basic and acidic residues" evidence="1">
    <location>
        <begin position="594"/>
        <end position="610"/>
    </location>
</feature>
<reference evidence="2" key="1">
    <citation type="journal article" date="2021" name="Nat. Commun.">
        <title>Genetic determinants of endophytism in the Arabidopsis root mycobiome.</title>
        <authorList>
            <person name="Mesny F."/>
            <person name="Miyauchi S."/>
            <person name="Thiergart T."/>
            <person name="Pickel B."/>
            <person name="Atanasova L."/>
            <person name="Karlsson M."/>
            <person name="Huettel B."/>
            <person name="Barry K.W."/>
            <person name="Haridas S."/>
            <person name="Chen C."/>
            <person name="Bauer D."/>
            <person name="Andreopoulos W."/>
            <person name="Pangilinan J."/>
            <person name="LaButti K."/>
            <person name="Riley R."/>
            <person name="Lipzen A."/>
            <person name="Clum A."/>
            <person name="Drula E."/>
            <person name="Henrissat B."/>
            <person name="Kohler A."/>
            <person name="Grigoriev I.V."/>
            <person name="Martin F.M."/>
            <person name="Hacquard S."/>
        </authorList>
    </citation>
    <scope>NUCLEOTIDE SEQUENCE</scope>
    <source>
        <strain evidence="2">MPI-CAGE-CH-0243</strain>
    </source>
</reference>
<gene>
    <name evidence="2" type="ORF">B0J11DRAFT_578348</name>
</gene>
<dbReference type="AlphaFoldDB" id="A0A9P9DZM9"/>
<organism evidence="2 3">
    <name type="scientific">Dendryphion nanum</name>
    <dbReference type="NCBI Taxonomy" id="256645"/>
    <lineage>
        <taxon>Eukaryota</taxon>
        <taxon>Fungi</taxon>
        <taxon>Dikarya</taxon>
        <taxon>Ascomycota</taxon>
        <taxon>Pezizomycotina</taxon>
        <taxon>Dothideomycetes</taxon>
        <taxon>Pleosporomycetidae</taxon>
        <taxon>Pleosporales</taxon>
        <taxon>Torulaceae</taxon>
        <taxon>Dendryphion</taxon>
    </lineage>
</organism>
<evidence type="ECO:0000256" key="1">
    <source>
        <dbReference type="SAM" id="MobiDB-lite"/>
    </source>
</evidence>
<feature type="compositionally biased region" description="Polar residues" evidence="1">
    <location>
        <begin position="613"/>
        <end position="625"/>
    </location>
</feature>
<proteinExistence type="predicted"/>
<evidence type="ECO:0000313" key="2">
    <source>
        <dbReference type="EMBL" id="KAH7128106.1"/>
    </source>
</evidence>
<keyword evidence="3" id="KW-1185">Reference proteome</keyword>
<dbReference type="Proteomes" id="UP000700596">
    <property type="component" value="Unassembled WGS sequence"/>
</dbReference>
<name>A0A9P9DZM9_9PLEO</name>
<sequence>MSDSFNQDPKGFHNYSATIFGYDNSGSMPIDPRLLEETSNGVSFDAEHNYMPVDPQLLPEASGSDPSNPQFCSMPVELHQPVETVDGDSAAGIVVGPQANVSARDQAHAQFSGRGVTQTNNETGVQYEAGLSSQVSNLTTARAPTTAMQNYTAHFFPTILIARPSISQLELSLSSLTATTDPRRGQGLIVPSFASTEARNEFAFANIDITNTTRFDDDLDDDGYSTCSSIDDDETAEDHIEALRQGIDRLNNDNTRFYSNGYVERIPRTSNGYIIVTKADAFFDTSNVSDQANSSYGHPDIQGYNMGEQVSQQWNPQAYPQYSRGGMEYSWPDERIRDYVENGWQIPLSAFQGHHSSLRSKCAPANTFFGPLDNIEITAHEILTFAPLCTAQFGIINRLASAGMTNVVIADSINHLRDVNPPDFLKADTVKHQLIPSDKKRHGANSWTAACKKTVGKSKNPPRPLVQDFTARVFRDFQNEGEGFKGSDREHPNEDPYLILLGAGVDPEKFPQGQYRGILTLAIEFAVKHDLKEERLSGVPNLIKRYGLDRLVSTAPLPRDLDKKALADLKNMIKPFKKHLSQTRSLYMKQLIRKPKEKDAKKSINKEKPIINDNYSNNGEDTSTYSHEDTTSDTLDTLGSPNGPHSFKTSQVIHPEAASNHDDNVLNSDSVVHGSADSYNDPPADESPVPTNPPEQEWAHADPGLNNIDPNPDDLFAIHNWCGYLDPSLY</sequence>
<evidence type="ECO:0000313" key="3">
    <source>
        <dbReference type="Proteomes" id="UP000700596"/>
    </source>
</evidence>
<feature type="region of interest" description="Disordered" evidence="1">
    <location>
        <begin position="593"/>
        <end position="707"/>
    </location>
</feature>
<dbReference type="OrthoDB" id="3800972at2759"/>
<dbReference type="EMBL" id="JAGMWT010000005">
    <property type="protein sequence ID" value="KAH7128106.1"/>
    <property type="molecule type" value="Genomic_DNA"/>
</dbReference>
<comment type="caution">
    <text evidence="2">The sequence shown here is derived from an EMBL/GenBank/DDBJ whole genome shotgun (WGS) entry which is preliminary data.</text>
</comment>
<accession>A0A9P9DZM9</accession>
<protein>
    <submittedName>
        <fullName evidence="2">Uncharacterized protein</fullName>
    </submittedName>
</protein>